<keyword evidence="2" id="KW-1185">Reference proteome</keyword>
<evidence type="ECO:0000313" key="1">
    <source>
        <dbReference type="EMBL" id="KAI3818447.1"/>
    </source>
</evidence>
<reference evidence="2" key="1">
    <citation type="journal article" date="2022" name="Mol. Ecol. Resour.">
        <title>The genomes of chicory, endive, great burdock and yacon provide insights into Asteraceae palaeo-polyploidization history and plant inulin production.</title>
        <authorList>
            <person name="Fan W."/>
            <person name="Wang S."/>
            <person name="Wang H."/>
            <person name="Wang A."/>
            <person name="Jiang F."/>
            <person name="Liu H."/>
            <person name="Zhao H."/>
            <person name="Xu D."/>
            <person name="Zhang Y."/>
        </authorList>
    </citation>
    <scope>NUCLEOTIDE SEQUENCE [LARGE SCALE GENOMIC DNA]</scope>
    <source>
        <strain evidence="2">cv. Yunnan</strain>
    </source>
</reference>
<comment type="caution">
    <text evidence="1">The sequence shown here is derived from an EMBL/GenBank/DDBJ whole genome shotgun (WGS) entry which is preliminary data.</text>
</comment>
<organism evidence="1 2">
    <name type="scientific">Smallanthus sonchifolius</name>
    <dbReference type="NCBI Taxonomy" id="185202"/>
    <lineage>
        <taxon>Eukaryota</taxon>
        <taxon>Viridiplantae</taxon>
        <taxon>Streptophyta</taxon>
        <taxon>Embryophyta</taxon>
        <taxon>Tracheophyta</taxon>
        <taxon>Spermatophyta</taxon>
        <taxon>Magnoliopsida</taxon>
        <taxon>eudicotyledons</taxon>
        <taxon>Gunneridae</taxon>
        <taxon>Pentapetalae</taxon>
        <taxon>asterids</taxon>
        <taxon>campanulids</taxon>
        <taxon>Asterales</taxon>
        <taxon>Asteraceae</taxon>
        <taxon>Asteroideae</taxon>
        <taxon>Heliantheae alliance</taxon>
        <taxon>Millerieae</taxon>
        <taxon>Smallanthus</taxon>
    </lineage>
</organism>
<protein>
    <submittedName>
        <fullName evidence="1">Uncharacterized protein</fullName>
    </submittedName>
</protein>
<evidence type="ECO:0000313" key="2">
    <source>
        <dbReference type="Proteomes" id="UP001056120"/>
    </source>
</evidence>
<dbReference type="Proteomes" id="UP001056120">
    <property type="component" value="Linkage Group LG04"/>
</dbReference>
<gene>
    <name evidence="1" type="ORF">L1987_12254</name>
</gene>
<accession>A0ACB9JE58</accession>
<dbReference type="EMBL" id="CM042021">
    <property type="protein sequence ID" value="KAI3818447.1"/>
    <property type="molecule type" value="Genomic_DNA"/>
</dbReference>
<reference evidence="1 2" key="2">
    <citation type="journal article" date="2022" name="Mol. Ecol. Resour.">
        <title>The genomes of chicory, endive, great burdock and yacon provide insights into Asteraceae paleo-polyploidization history and plant inulin production.</title>
        <authorList>
            <person name="Fan W."/>
            <person name="Wang S."/>
            <person name="Wang H."/>
            <person name="Wang A."/>
            <person name="Jiang F."/>
            <person name="Liu H."/>
            <person name="Zhao H."/>
            <person name="Xu D."/>
            <person name="Zhang Y."/>
        </authorList>
    </citation>
    <scope>NUCLEOTIDE SEQUENCE [LARGE SCALE GENOMIC DNA]</scope>
    <source>
        <strain evidence="2">cv. Yunnan</strain>
        <tissue evidence="1">Leaves</tissue>
    </source>
</reference>
<proteinExistence type="predicted"/>
<name>A0ACB9JE58_9ASTR</name>
<sequence>MTRFLLVAPSSHPPLSPAACRPPPKVSHHQLYGDTAVNLVTWVYVILSVYVLAASIISFVELKKHRSTAPTLVSWSRQSLSVAPGSSPAYTQSFAGKNRTFPWLWMC</sequence>